<protein>
    <submittedName>
        <fullName evidence="2">F-box only protein 38</fullName>
    </submittedName>
</protein>
<dbReference type="InterPro" id="IPR032675">
    <property type="entry name" value="LRR_dom_sf"/>
</dbReference>
<gene>
    <name evidence="2" type="primary">FBXO38</name>
    <name evidence="2" type="ORF">NPIL_174931</name>
</gene>
<feature type="region of interest" description="Disordered" evidence="1">
    <location>
        <begin position="554"/>
        <end position="582"/>
    </location>
</feature>
<feature type="compositionally biased region" description="Basic and acidic residues" evidence="1">
    <location>
        <begin position="554"/>
        <end position="564"/>
    </location>
</feature>
<feature type="compositionally biased region" description="Basic and acidic residues" evidence="1">
    <location>
        <begin position="640"/>
        <end position="649"/>
    </location>
</feature>
<accession>A0A8X6TTG1</accession>
<feature type="compositionally biased region" description="Polar residues" evidence="1">
    <location>
        <begin position="741"/>
        <end position="766"/>
    </location>
</feature>
<keyword evidence="3" id="KW-1185">Reference proteome</keyword>
<proteinExistence type="predicted"/>
<sequence>MHLRLCKSIDFCEGKIYGFMPSSITDDHMHSLFMKCPHLESVYGLHPVRVERRRLRKRSTLTVPGIIEALSLCGNLKSIETSDLRLLEAVLQHLPQLRIIGHFQNRDGVFPPHASQRLKLLPYPRVSALHLTGVEVPELTAMPHLEHLHLYCVRFTKLQPFRAFLATRLKTFVMKHCMGPSLSLRYLSLIIALSSAPSLTRLELVRVPLPGGLFQRAVEDSYRHNGFINLKILVISGCKGMLEADVGHLMIVSSKNLERVFIQPSLTRDSLFVSLSYAECQFPKLKNIHLGYVDKLEFGAEWSNEALLSMGLAEVPDTPSSLTDSGMKVISQLFPNIKSMTVSNCPHLMAMDQWSSRIVGEPQAWKELTDLTLQRCHCLQLPSFALFLAFLPKIEVVLLNDMFREPPKGCSHVGLSAGTGLGMSSAVVSNQDEHIAVPGHPPDFELPADGHGENEDFGREFIDMDNEGHPEHVMVLQQEFFEEERRAAPPFKEADGGANDEIKFPIITHIYSRNEIPPVSFSSGNRKILDTNKLDEEKFLGPLTRRRKRVLNQDEKTEILDHRASNSIGGKNYKVSNSDEETSLQNKFDNNISISESNSSCESQLKKDIVECENKCLTDQNSQTKSDVKDAKNNEASPPPEEKKDSEKAKKVKKHKKHKHKRCKKSRRCNKSCHKRGPLTRSKSNKHLIDGHNFVSQGTQATSADIRRALRRQRTCSLRCKKRGNGVCGSSHRRSHRHISARQQFKRPNQNKSNVELQNKATSTSDPLMEDDAVQTLRLVSETLISLTIVSCGISDIVVDHCQSLTHVEVQACRILKVFQLHYCPSLKRLNISQCPKLTLDVIVPEVLSLIATKKLLVSFEPCMQIYHPSDSEKAIFSRAPLDLGIILFHDFTGHIDETLQAGVKENLLRWMEVVQKLYYSPSFWVTKQKKKRVKAKEYRTRYPYGHCLRRFHGMCTLLPSVGDEILNWKYQVLTNDYVFASVLENKSWEKGFPAPESIKDYTEDDALLSMIETEYTEKKLRMRKKIVSFYIPVIDST</sequence>
<dbReference type="GO" id="GO:0031146">
    <property type="term" value="P:SCF-dependent proteasomal ubiquitin-dependent protein catabolic process"/>
    <property type="evidence" value="ECO:0007669"/>
    <property type="project" value="InterPro"/>
</dbReference>
<evidence type="ECO:0000256" key="1">
    <source>
        <dbReference type="SAM" id="MobiDB-lite"/>
    </source>
</evidence>
<feature type="compositionally biased region" description="Basic residues" evidence="1">
    <location>
        <begin position="731"/>
        <end position="740"/>
    </location>
</feature>
<evidence type="ECO:0000313" key="2">
    <source>
        <dbReference type="EMBL" id="GFT44774.1"/>
    </source>
</evidence>
<comment type="caution">
    <text evidence="2">The sequence shown here is derived from an EMBL/GenBank/DDBJ whole genome shotgun (WGS) entry which is preliminary data.</text>
</comment>
<dbReference type="SUPFAM" id="SSF52058">
    <property type="entry name" value="L domain-like"/>
    <property type="match status" value="1"/>
</dbReference>
<dbReference type="GO" id="GO:0005634">
    <property type="term" value="C:nucleus"/>
    <property type="evidence" value="ECO:0007669"/>
    <property type="project" value="TreeGrafter"/>
</dbReference>
<evidence type="ECO:0000313" key="3">
    <source>
        <dbReference type="Proteomes" id="UP000887013"/>
    </source>
</evidence>
<organism evidence="2 3">
    <name type="scientific">Nephila pilipes</name>
    <name type="common">Giant wood spider</name>
    <name type="synonym">Nephila maculata</name>
    <dbReference type="NCBI Taxonomy" id="299642"/>
    <lineage>
        <taxon>Eukaryota</taxon>
        <taxon>Metazoa</taxon>
        <taxon>Ecdysozoa</taxon>
        <taxon>Arthropoda</taxon>
        <taxon>Chelicerata</taxon>
        <taxon>Arachnida</taxon>
        <taxon>Araneae</taxon>
        <taxon>Araneomorphae</taxon>
        <taxon>Entelegynae</taxon>
        <taxon>Araneoidea</taxon>
        <taxon>Nephilidae</taxon>
        <taxon>Nephila</taxon>
    </lineage>
</organism>
<dbReference type="AlphaFoldDB" id="A0A8X6TTG1"/>
<dbReference type="Gene3D" id="3.80.10.10">
    <property type="entry name" value="Ribonuclease Inhibitor"/>
    <property type="match status" value="1"/>
</dbReference>
<dbReference type="GO" id="GO:0070936">
    <property type="term" value="P:protein K48-linked ubiquitination"/>
    <property type="evidence" value="ECO:0007669"/>
    <property type="project" value="TreeGrafter"/>
</dbReference>
<dbReference type="GO" id="GO:0005737">
    <property type="term" value="C:cytoplasm"/>
    <property type="evidence" value="ECO:0007669"/>
    <property type="project" value="TreeGrafter"/>
</dbReference>
<feature type="compositionally biased region" description="Basic residues" evidence="1">
    <location>
        <begin position="650"/>
        <end position="686"/>
    </location>
</feature>
<dbReference type="InterPro" id="IPR042354">
    <property type="entry name" value="FBX38"/>
</dbReference>
<dbReference type="PANTHER" id="PTHR14753">
    <property type="entry name" value="F-BOX ONLY PROTEIN 38"/>
    <property type="match status" value="1"/>
</dbReference>
<dbReference type="PANTHER" id="PTHR14753:SF3">
    <property type="entry name" value="F-BOX ONLY PROTEIN 38"/>
    <property type="match status" value="1"/>
</dbReference>
<name>A0A8X6TTG1_NEPPI</name>
<feature type="region of interest" description="Disordered" evidence="1">
    <location>
        <begin position="722"/>
        <end position="766"/>
    </location>
</feature>
<feature type="region of interest" description="Disordered" evidence="1">
    <location>
        <begin position="621"/>
        <end position="701"/>
    </location>
</feature>
<reference evidence="2" key="1">
    <citation type="submission" date="2020-08" db="EMBL/GenBank/DDBJ databases">
        <title>Multicomponent nature underlies the extraordinary mechanical properties of spider dragline silk.</title>
        <authorList>
            <person name="Kono N."/>
            <person name="Nakamura H."/>
            <person name="Mori M."/>
            <person name="Yoshida Y."/>
            <person name="Ohtoshi R."/>
            <person name="Malay A.D."/>
            <person name="Moran D.A.P."/>
            <person name="Tomita M."/>
            <person name="Numata K."/>
            <person name="Arakawa K."/>
        </authorList>
    </citation>
    <scope>NUCLEOTIDE SEQUENCE</scope>
</reference>
<dbReference type="OrthoDB" id="10036898at2759"/>
<dbReference type="EMBL" id="BMAW01110752">
    <property type="protein sequence ID" value="GFT44774.1"/>
    <property type="molecule type" value="Genomic_DNA"/>
</dbReference>
<dbReference type="Proteomes" id="UP000887013">
    <property type="component" value="Unassembled WGS sequence"/>
</dbReference>